<evidence type="ECO:0000313" key="2">
    <source>
        <dbReference type="EMBL" id="MPM33605.1"/>
    </source>
</evidence>
<keyword evidence="1" id="KW-1133">Transmembrane helix</keyword>
<feature type="transmembrane region" description="Helical" evidence="1">
    <location>
        <begin position="50"/>
        <end position="69"/>
    </location>
</feature>
<evidence type="ECO:0000256" key="1">
    <source>
        <dbReference type="SAM" id="Phobius"/>
    </source>
</evidence>
<accession>A0A644YYB2</accession>
<organism evidence="2">
    <name type="scientific">bioreactor metagenome</name>
    <dbReference type="NCBI Taxonomy" id="1076179"/>
    <lineage>
        <taxon>unclassified sequences</taxon>
        <taxon>metagenomes</taxon>
        <taxon>ecological metagenomes</taxon>
    </lineage>
</organism>
<dbReference type="EMBL" id="VSSQ01006707">
    <property type="protein sequence ID" value="MPM33605.1"/>
    <property type="molecule type" value="Genomic_DNA"/>
</dbReference>
<comment type="caution">
    <text evidence="2">The sequence shown here is derived from an EMBL/GenBank/DDBJ whole genome shotgun (WGS) entry which is preliminary data.</text>
</comment>
<reference evidence="2" key="1">
    <citation type="submission" date="2019-08" db="EMBL/GenBank/DDBJ databases">
        <authorList>
            <person name="Kucharzyk K."/>
            <person name="Murdoch R.W."/>
            <person name="Higgins S."/>
            <person name="Loffler F."/>
        </authorList>
    </citation>
    <scope>NUCLEOTIDE SEQUENCE</scope>
</reference>
<keyword evidence="1" id="KW-0812">Transmembrane</keyword>
<feature type="transmembrane region" description="Helical" evidence="1">
    <location>
        <begin position="26"/>
        <end position="44"/>
    </location>
</feature>
<keyword evidence="1" id="KW-0472">Membrane</keyword>
<proteinExistence type="predicted"/>
<gene>
    <name evidence="2" type="ORF">SDC9_80182</name>
</gene>
<sequence>MWIIILVLILYIVIGKMVNENSRIKLALIFLLINLIIVFLVKSLDNYWESAIIAGCFAIGVGDIVHILMKKS</sequence>
<dbReference type="AlphaFoldDB" id="A0A644YYB2"/>
<protein>
    <submittedName>
        <fullName evidence="2">Uncharacterized protein</fullName>
    </submittedName>
</protein>
<name>A0A644YYB2_9ZZZZ</name>